<reference evidence="2" key="1">
    <citation type="journal article" date="2015" name="Proc. Natl. Acad. Sci. U.S.A.">
        <title>Genome sequencing of adzuki bean (Vigna angularis) provides insight into high starch and low fat accumulation and domestication.</title>
        <authorList>
            <person name="Yang K."/>
            <person name="Tian Z."/>
            <person name="Chen C."/>
            <person name="Luo L."/>
            <person name="Zhao B."/>
            <person name="Wang Z."/>
            <person name="Yu L."/>
            <person name="Li Y."/>
            <person name="Sun Y."/>
            <person name="Li W."/>
            <person name="Chen Y."/>
            <person name="Li Y."/>
            <person name="Zhang Y."/>
            <person name="Ai D."/>
            <person name="Zhao J."/>
            <person name="Shang C."/>
            <person name="Ma Y."/>
            <person name="Wu B."/>
            <person name="Wang M."/>
            <person name="Gao L."/>
            <person name="Sun D."/>
            <person name="Zhang P."/>
            <person name="Guo F."/>
            <person name="Wang W."/>
            <person name="Li Y."/>
            <person name="Wang J."/>
            <person name="Varshney R.K."/>
            <person name="Wang J."/>
            <person name="Ling H.Q."/>
            <person name="Wan P."/>
        </authorList>
    </citation>
    <scope>NUCLEOTIDE SEQUENCE</scope>
    <source>
        <strain evidence="2">cv. Jingnong 6</strain>
    </source>
</reference>
<sequence length="96" mass="10627">MTEEATHAYDAATKRLRGTKARTNFKIPSVLPLSPSLEGGVVKPEVARNNTRKCSSVEQLFSVPQVRRNGGGENVNADVNLNWVCGTIEWLFRLNN</sequence>
<accession>A0A0L9TMS7</accession>
<protein>
    <recommendedName>
        <fullName evidence="3">AP2/ERF domain-containing protein</fullName>
    </recommendedName>
</protein>
<dbReference type="EMBL" id="CM003371">
    <property type="protein sequence ID" value="KOM31865.1"/>
    <property type="molecule type" value="Genomic_DNA"/>
</dbReference>
<dbReference type="Gramene" id="KOM31865">
    <property type="protein sequence ID" value="KOM31865"/>
    <property type="gene ID" value="LR48_Vigan01g142100"/>
</dbReference>
<evidence type="ECO:0008006" key="3">
    <source>
        <dbReference type="Google" id="ProtNLM"/>
    </source>
</evidence>
<evidence type="ECO:0000313" key="2">
    <source>
        <dbReference type="Proteomes" id="UP000053144"/>
    </source>
</evidence>
<dbReference type="AlphaFoldDB" id="A0A0L9TMS7"/>
<dbReference type="Proteomes" id="UP000053144">
    <property type="component" value="Chromosome 1"/>
</dbReference>
<name>A0A0L9TMS7_PHAAN</name>
<proteinExistence type="predicted"/>
<dbReference type="GO" id="GO:0003700">
    <property type="term" value="F:DNA-binding transcription factor activity"/>
    <property type="evidence" value="ECO:0007669"/>
    <property type="project" value="InterPro"/>
</dbReference>
<dbReference type="Gene3D" id="3.30.730.10">
    <property type="entry name" value="AP2/ERF domain"/>
    <property type="match status" value="1"/>
</dbReference>
<evidence type="ECO:0000313" key="1">
    <source>
        <dbReference type="EMBL" id="KOM31865.1"/>
    </source>
</evidence>
<gene>
    <name evidence="1" type="ORF">LR48_Vigan01g142100</name>
</gene>
<organism evidence="1 2">
    <name type="scientific">Phaseolus angularis</name>
    <name type="common">Azuki bean</name>
    <name type="synonym">Vigna angularis</name>
    <dbReference type="NCBI Taxonomy" id="3914"/>
    <lineage>
        <taxon>Eukaryota</taxon>
        <taxon>Viridiplantae</taxon>
        <taxon>Streptophyta</taxon>
        <taxon>Embryophyta</taxon>
        <taxon>Tracheophyta</taxon>
        <taxon>Spermatophyta</taxon>
        <taxon>Magnoliopsida</taxon>
        <taxon>eudicotyledons</taxon>
        <taxon>Gunneridae</taxon>
        <taxon>Pentapetalae</taxon>
        <taxon>rosids</taxon>
        <taxon>fabids</taxon>
        <taxon>Fabales</taxon>
        <taxon>Fabaceae</taxon>
        <taxon>Papilionoideae</taxon>
        <taxon>50 kb inversion clade</taxon>
        <taxon>NPAAA clade</taxon>
        <taxon>indigoferoid/millettioid clade</taxon>
        <taxon>Phaseoleae</taxon>
        <taxon>Vigna</taxon>
    </lineage>
</organism>
<dbReference type="InterPro" id="IPR036955">
    <property type="entry name" value="AP2/ERF_dom_sf"/>
</dbReference>